<dbReference type="SUPFAM" id="SSF52540">
    <property type="entry name" value="P-loop containing nucleoside triphosphate hydrolases"/>
    <property type="match status" value="1"/>
</dbReference>
<dbReference type="InterPro" id="IPR000795">
    <property type="entry name" value="T_Tr_GTP-bd_dom"/>
</dbReference>
<evidence type="ECO:0000259" key="2">
    <source>
        <dbReference type="PROSITE" id="PS51722"/>
    </source>
</evidence>
<dbReference type="Proteomes" id="UP000054324">
    <property type="component" value="Unassembled WGS sequence"/>
</dbReference>
<dbReference type="GO" id="GO:0003924">
    <property type="term" value="F:GTPase activity"/>
    <property type="evidence" value="ECO:0007669"/>
    <property type="project" value="InterPro"/>
</dbReference>
<accession>A0A075AH92</accession>
<dbReference type="InterPro" id="IPR027417">
    <property type="entry name" value="P-loop_NTPase"/>
</dbReference>
<dbReference type="InterPro" id="IPR050055">
    <property type="entry name" value="EF-Tu_GTPase"/>
</dbReference>
<sequence>MTIVQKVHGADATFVPEEPARARMDRRREKRIRRLLEKISQLFFKKLTTGDTEDELAFRKMWNRCKSEIRLWNIQQQATILDLARKNKSSLFKYMRHRRRNKPSASFLRNRNAEQTNDPENTVRVYTQPQRPLAIDQPILRVRARRGPSKGPEINVLHTGESFTLGVSTIRHLFMRILALASILPRAESIKSSATPFFHLCLSGERQPLTDKNKTDPGWAGKSLDPVYQSVNPYTTTVKVVRARWFDVTAFLLRSGELLKGMDDLARYFSNNEDNCKQSPRNSRRNDRKAGRKLARPASFYLAFDSLLVNTGFEYEHHFDPHDDTCCGASWKRAHGLSVPTGGSLDLWSSESCGCVSALMPHQLPPEIEAGNIEYKRKLVNPTPNRFEQLVTQMKWRLNEGGGEAIYRLGVDDDGHVSGLSPKELESSLATLRRMAQRLNAVVQPLRERTVSVSSPPNSCQTSLPASYGSETRKAVELLVRQSPLANSGHPSLCIAVLGGMDAGKSTLIGVLTDGELDNARGRARLNLFRHLHEVQTGRTSSLSSELLGFDVAGNVTNYTRTDGLLTRCSVDELVRNSYQLVTLLDSAGHSKYQRTTLAGLARAQPVGVLLVVSVVTGLTAIGLEHAQLAFTLGLPVAVVVSKIDQIVGVSERNRQVAAICRQVAIKFNQLRLDTISLSEEKRTASTRLKPMFFPVSAVSGEGIDKLIHFLGRLSQSTLPDPSQYVSISSVAPSEQDNECKSEKPMNTKEQSADSNIKESLYIDYVHQALKDVLKTGSSLFMCFWVCEVFTSVPGVPDPVLFGIVRSGQLTNGHMAWLGPDQLGQFHLVEIRSLQHNRQPYSEIFTGQTASVAVHFAVNTRRSLLSGSVRGSLSPTANPSGSADEQVFYMDNSENIPDSTDTVFSFANSNLLPITLRRGMVMLSNSEWSGRLLNGSLSFKDPIPFRIPHAVYENPLVGVAWTVEIDIAYRLSIYPGFNSSSVVLPPLPLLKQRVVLYAGCVAQPALVTMTAELGASNSKTVRLHVRFTRHPEYLEVGRQIILTWAGCAKAVGSVVGLDDLVPCPINPDPYVCWLDAQAQLRATGETNLMELDQVSTTDPIESHLSEVPQGGDTMEPVDILQFCFASTDEEPPNVQEPKPVLVNPQETASHSQNFCLNYDTAVTCHLEAGSSALGRTPSTVIRKEESCSGTDEPLAGSPTVVTSDREQTSLKSRGTKDTHSTGNLDPAVRLPAHRRRRRRKRK</sequence>
<dbReference type="PANTHER" id="PTHR43721:SF9">
    <property type="entry name" value="GTP-BINDING PROTEIN 1"/>
    <property type="match status" value="1"/>
</dbReference>
<dbReference type="EMBL" id="KL596678">
    <property type="protein sequence ID" value="KER29479.1"/>
    <property type="molecule type" value="Genomic_DNA"/>
</dbReference>
<name>A0A075AH92_OPIVI</name>
<feature type="compositionally biased region" description="Basic and acidic residues" evidence="1">
    <location>
        <begin position="1203"/>
        <end position="1219"/>
    </location>
</feature>
<keyword evidence="4" id="KW-1185">Reference proteome</keyword>
<dbReference type="GO" id="GO:0003746">
    <property type="term" value="F:translation elongation factor activity"/>
    <property type="evidence" value="ECO:0007669"/>
    <property type="project" value="TreeGrafter"/>
</dbReference>
<dbReference type="KEGG" id="ovi:T265_03946"/>
<evidence type="ECO:0000313" key="4">
    <source>
        <dbReference type="Proteomes" id="UP000054324"/>
    </source>
</evidence>
<dbReference type="AlphaFoldDB" id="A0A075AH92"/>
<reference evidence="3 4" key="1">
    <citation type="submission" date="2013-11" db="EMBL/GenBank/DDBJ databases">
        <title>Opisthorchis viverrini - life in the bile duct.</title>
        <authorList>
            <person name="Young N.D."/>
            <person name="Nagarajan N."/>
            <person name="Lin S.J."/>
            <person name="Korhonen P.K."/>
            <person name="Jex A.R."/>
            <person name="Hall R.S."/>
            <person name="Safavi-Hemami H."/>
            <person name="Kaewkong W."/>
            <person name="Bertrand D."/>
            <person name="Gao S."/>
            <person name="Seet Q."/>
            <person name="Wongkham S."/>
            <person name="Teh B.T."/>
            <person name="Wongkham C."/>
            <person name="Intapan P.M."/>
            <person name="Maleewong W."/>
            <person name="Yang X."/>
            <person name="Hu M."/>
            <person name="Wang Z."/>
            <person name="Hofmann A."/>
            <person name="Sternberg P.W."/>
            <person name="Tan P."/>
            <person name="Wang J."/>
            <person name="Gasser R.B."/>
        </authorList>
    </citation>
    <scope>NUCLEOTIDE SEQUENCE [LARGE SCALE GENOMIC DNA]</scope>
</reference>
<protein>
    <recommendedName>
        <fullName evidence="2">Tr-type G domain-containing protein</fullName>
    </recommendedName>
</protein>
<dbReference type="GeneID" id="20318132"/>
<dbReference type="PROSITE" id="PS51722">
    <property type="entry name" value="G_TR_2"/>
    <property type="match status" value="1"/>
</dbReference>
<dbReference type="GO" id="GO:0005525">
    <property type="term" value="F:GTP binding"/>
    <property type="evidence" value="ECO:0007669"/>
    <property type="project" value="InterPro"/>
</dbReference>
<dbReference type="RefSeq" id="XP_009166810.1">
    <property type="nucleotide sequence ID" value="XM_009168546.1"/>
</dbReference>
<organism evidence="3 4">
    <name type="scientific">Opisthorchis viverrini</name>
    <name type="common">Southeast Asian liver fluke</name>
    <dbReference type="NCBI Taxonomy" id="6198"/>
    <lineage>
        <taxon>Eukaryota</taxon>
        <taxon>Metazoa</taxon>
        <taxon>Spiralia</taxon>
        <taxon>Lophotrochozoa</taxon>
        <taxon>Platyhelminthes</taxon>
        <taxon>Trematoda</taxon>
        <taxon>Digenea</taxon>
        <taxon>Opisthorchiida</taxon>
        <taxon>Opisthorchiata</taxon>
        <taxon>Opisthorchiidae</taxon>
        <taxon>Opisthorchis</taxon>
    </lineage>
</organism>
<dbReference type="CTD" id="20318132"/>
<feature type="compositionally biased region" description="Basic residues" evidence="1">
    <location>
        <begin position="1231"/>
        <end position="1242"/>
    </location>
</feature>
<feature type="domain" description="Tr-type G" evidence="2">
    <location>
        <begin position="490"/>
        <end position="723"/>
    </location>
</feature>
<proteinExistence type="predicted"/>
<dbReference type="Pfam" id="PF00009">
    <property type="entry name" value="GTP_EFTU"/>
    <property type="match status" value="1"/>
</dbReference>
<dbReference type="PANTHER" id="PTHR43721">
    <property type="entry name" value="ELONGATION FACTOR TU-RELATED"/>
    <property type="match status" value="1"/>
</dbReference>
<gene>
    <name evidence="3" type="ORF">T265_03946</name>
</gene>
<dbReference type="Gene3D" id="3.40.50.300">
    <property type="entry name" value="P-loop containing nucleotide triphosphate hydrolases"/>
    <property type="match status" value="1"/>
</dbReference>
<feature type="region of interest" description="Disordered" evidence="1">
    <location>
        <begin position="1183"/>
        <end position="1242"/>
    </location>
</feature>
<evidence type="ECO:0000256" key="1">
    <source>
        <dbReference type="SAM" id="MobiDB-lite"/>
    </source>
</evidence>
<evidence type="ECO:0000313" key="3">
    <source>
        <dbReference type="EMBL" id="KER29479.1"/>
    </source>
</evidence>
<dbReference type="OrthoDB" id="248233at2759"/>